<dbReference type="SMART" id="SM00342">
    <property type="entry name" value="HTH_ARAC"/>
    <property type="match status" value="1"/>
</dbReference>
<dbReference type="PANTHER" id="PTHR43280">
    <property type="entry name" value="ARAC-FAMILY TRANSCRIPTIONAL REGULATOR"/>
    <property type="match status" value="1"/>
</dbReference>
<dbReference type="SUPFAM" id="SSF46689">
    <property type="entry name" value="Homeodomain-like"/>
    <property type="match status" value="2"/>
</dbReference>
<dbReference type="OrthoDB" id="9807321at2"/>
<dbReference type="InterPro" id="IPR018062">
    <property type="entry name" value="HTH_AraC-typ_CS"/>
</dbReference>
<dbReference type="GO" id="GO:0043565">
    <property type="term" value="F:sequence-specific DNA binding"/>
    <property type="evidence" value="ECO:0007669"/>
    <property type="project" value="InterPro"/>
</dbReference>
<keyword evidence="6" id="KW-1185">Reference proteome</keyword>
<dbReference type="InterPro" id="IPR020449">
    <property type="entry name" value="Tscrpt_reg_AraC-type_HTH"/>
</dbReference>
<evidence type="ECO:0000256" key="2">
    <source>
        <dbReference type="ARBA" id="ARBA00023125"/>
    </source>
</evidence>
<keyword evidence="1" id="KW-0805">Transcription regulation</keyword>
<dbReference type="PROSITE" id="PS00041">
    <property type="entry name" value="HTH_ARAC_FAMILY_1"/>
    <property type="match status" value="1"/>
</dbReference>
<reference evidence="5 6" key="1">
    <citation type="submission" date="2018-11" db="EMBL/GenBank/DDBJ databases">
        <title>Genome sequencing of Paenibacillus sp. KCOM 3021 (= ChDC PVNT-B20).</title>
        <authorList>
            <person name="Kook J.-K."/>
            <person name="Park S.-N."/>
            <person name="Lim Y.K."/>
        </authorList>
    </citation>
    <scope>NUCLEOTIDE SEQUENCE [LARGE SCALE GENOMIC DNA]</scope>
    <source>
        <strain evidence="5 6">KCOM 3021</strain>
    </source>
</reference>
<evidence type="ECO:0000313" key="5">
    <source>
        <dbReference type="EMBL" id="RRJ62601.1"/>
    </source>
</evidence>
<proteinExistence type="predicted"/>
<dbReference type="PANTHER" id="PTHR43280:SF29">
    <property type="entry name" value="ARAC-FAMILY TRANSCRIPTIONAL REGULATOR"/>
    <property type="match status" value="1"/>
</dbReference>
<name>A0A3P3TWV0_9BACL</name>
<evidence type="ECO:0000313" key="6">
    <source>
        <dbReference type="Proteomes" id="UP000267017"/>
    </source>
</evidence>
<organism evidence="5 6">
    <name type="scientific">Paenibacillus oralis</name>
    <dbReference type="NCBI Taxonomy" id="2490856"/>
    <lineage>
        <taxon>Bacteria</taxon>
        <taxon>Bacillati</taxon>
        <taxon>Bacillota</taxon>
        <taxon>Bacilli</taxon>
        <taxon>Bacillales</taxon>
        <taxon>Paenibacillaceae</taxon>
        <taxon>Paenibacillus</taxon>
    </lineage>
</organism>
<dbReference type="PROSITE" id="PS01124">
    <property type="entry name" value="HTH_ARAC_FAMILY_2"/>
    <property type="match status" value="1"/>
</dbReference>
<accession>A0A3P3TWV0</accession>
<dbReference type="InterPro" id="IPR037923">
    <property type="entry name" value="HTH-like"/>
</dbReference>
<protein>
    <submittedName>
        <fullName evidence="5">AraC family transcriptional regulator</fullName>
    </submittedName>
</protein>
<dbReference type="Proteomes" id="UP000267017">
    <property type="component" value="Unassembled WGS sequence"/>
</dbReference>
<dbReference type="EMBL" id="RRCN01000001">
    <property type="protein sequence ID" value="RRJ62601.1"/>
    <property type="molecule type" value="Genomic_DNA"/>
</dbReference>
<evidence type="ECO:0000256" key="3">
    <source>
        <dbReference type="ARBA" id="ARBA00023163"/>
    </source>
</evidence>
<comment type="caution">
    <text evidence="5">The sequence shown here is derived from an EMBL/GenBank/DDBJ whole genome shotgun (WGS) entry which is preliminary data.</text>
</comment>
<dbReference type="GO" id="GO:0003700">
    <property type="term" value="F:DNA-binding transcription factor activity"/>
    <property type="evidence" value="ECO:0007669"/>
    <property type="project" value="InterPro"/>
</dbReference>
<keyword evidence="2" id="KW-0238">DNA-binding</keyword>
<gene>
    <name evidence="5" type="ORF">EHV15_06330</name>
</gene>
<evidence type="ECO:0000256" key="1">
    <source>
        <dbReference type="ARBA" id="ARBA00023015"/>
    </source>
</evidence>
<evidence type="ECO:0000259" key="4">
    <source>
        <dbReference type="PROSITE" id="PS01124"/>
    </source>
</evidence>
<dbReference type="PRINTS" id="PR00032">
    <property type="entry name" value="HTHARAC"/>
</dbReference>
<dbReference type="InterPro" id="IPR009057">
    <property type="entry name" value="Homeodomain-like_sf"/>
</dbReference>
<dbReference type="Gene3D" id="1.10.10.60">
    <property type="entry name" value="Homeodomain-like"/>
    <property type="match status" value="2"/>
</dbReference>
<dbReference type="Pfam" id="PF12833">
    <property type="entry name" value="HTH_18"/>
    <property type="match status" value="1"/>
</dbReference>
<dbReference type="AlphaFoldDB" id="A0A3P3TWV0"/>
<sequence>MTPVVDLNELAKQFAAGELSLQGVYFTHLQPGIYKGHTKSRPTPYAGLVFALRGQAVFTFDNTPYELQPGLIVHGPRGMALQVEVGPGGFEYALIHYTLDSPAGSSPDAYTRTHYMLDTGEQPRIMELLRLLQTSMTTPGPLQAVRSKELFYGTVYEMLSCARSRLNAGSRSMIEHALGYIHEHYMEPLNLKTLAGLYEMDVKKFAYAFRKYAGMFPIDYLIRHRMSRARQLLVATSCSVSEIAESVGYGDAHYFSRLFRKHTGCSPSEFRAQSGNNPPLF</sequence>
<dbReference type="SUPFAM" id="SSF51215">
    <property type="entry name" value="Regulatory protein AraC"/>
    <property type="match status" value="1"/>
</dbReference>
<keyword evidence="3" id="KW-0804">Transcription</keyword>
<dbReference type="InterPro" id="IPR018060">
    <property type="entry name" value="HTH_AraC"/>
</dbReference>
<feature type="domain" description="HTH araC/xylS-type" evidence="4">
    <location>
        <begin position="175"/>
        <end position="273"/>
    </location>
</feature>